<feature type="transmembrane region" description="Helical" evidence="1">
    <location>
        <begin position="106"/>
        <end position="123"/>
    </location>
</feature>
<feature type="transmembrane region" description="Helical" evidence="1">
    <location>
        <begin position="50"/>
        <end position="69"/>
    </location>
</feature>
<dbReference type="GO" id="GO:0005886">
    <property type="term" value="C:plasma membrane"/>
    <property type="evidence" value="ECO:0007669"/>
    <property type="project" value="TreeGrafter"/>
</dbReference>
<organism evidence="3">
    <name type="scientific">hydrothermal vent metagenome</name>
    <dbReference type="NCBI Taxonomy" id="652676"/>
    <lineage>
        <taxon>unclassified sequences</taxon>
        <taxon>metagenomes</taxon>
        <taxon>ecological metagenomes</taxon>
    </lineage>
</organism>
<dbReference type="PANTHER" id="PTHR45138">
    <property type="entry name" value="REGULATORY COMPONENTS OF SENSORY TRANSDUCTION SYSTEM"/>
    <property type="match status" value="1"/>
</dbReference>
<dbReference type="GO" id="GO:0052621">
    <property type="term" value="F:diguanylate cyclase activity"/>
    <property type="evidence" value="ECO:0007669"/>
    <property type="project" value="TreeGrafter"/>
</dbReference>
<dbReference type="GO" id="GO:1902201">
    <property type="term" value="P:negative regulation of bacterial-type flagellum-dependent cell motility"/>
    <property type="evidence" value="ECO:0007669"/>
    <property type="project" value="TreeGrafter"/>
</dbReference>
<dbReference type="SUPFAM" id="SSF55073">
    <property type="entry name" value="Nucleotide cyclase"/>
    <property type="match status" value="1"/>
</dbReference>
<keyword evidence="1" id="KW-0812">Transmembrane</keyword>
<dbReference type="PROSITE" id="PS50887">
    <property type="entry name" value="GGDEF"/>
    <property type="match status" value="1"/>
</dbReference>
<dbReference type="InterPro" id="IPR043128">
    <property type="entry name" value="Rev_trsase/Diguanyl_cyclase"/>
</dbReference>
<sequence>MPNTLQNGATTPGLMEWLRRTNFSDIISSEMHSRDFNGSRAEYIFMRIRLLSFLFAILALLWIPVDLFIMPKESLGIMLGFRVTYSALFLMLGISSSGPQVLHCARLRLIAFVLIPCVFYIASCQVLCHSGDVKGALVGYSFLPYLTVALLAIFPLTLSEGFSFASLVGITFLGTEIYFSRSLTLSSLGDIWLLTLLAGIAIWAQLTQLQMLLRLYREASRDPLTGLVNRRVLNKWLSLEITRARARQRPLSILLFDLDLFKRVNDTYGHLTGDKVLQAFSRLLKRDLVNCNLIGRYGGEEFIALLTDKDAAAAMIIAETIRKNCHSVQTQGTKGRMVSFTTSIGVTELRENDTTETLIHRVDMGLYRAKMNGRDMVVLAEKDSDVALDEIKE</sequence>
<proteinExistence type="predicted"/>
<protein>
    <submittedName>
        <fullName evidence="3">GGDEF domain protein</fullName>
    </submittedName>
</protein>
<name>A0A3B1B075_9ZZZZ</name>
<dbReference type="SMART" id="SM00267">
    <property type="entry name" value="GGDEF"/>
    <property type="match status" value="1"/>
</dbReference>
<dbReference type="InterPro" id="IPR000160">
    <property type="entry name" value="GGDEF_dom"/>
</dbReference>
<feature type="transmembrane region" description="Helical" evidence="1">
    <location>
        <begin position="161"/>
        <end position="179"/>
    </location>
</feature>
<feature type="transmembrane region" description="Helical" evidence="1">
    <location>
        <begin position="191"/>
        <end position="213"/>
    </location>
</feature>
<gene>
    <name evidence="3" type="ORF">MNBD_GAMMA25-362</name>
</gene>
<reference evidence="3" key="1">
    <citation type="submission" date="2018-06" db="EMBL/GenBank/DDBJ databases">
        <authorList>
            <person name="Zhirakovskaya E."/>
        </authorList>
    </citation>
    <scope>NUCLEOTIDE SEQUENCE</scope>
</reference>
<evidence type="ECO:0000256" key="1">
    <source>
        <dbReference type="SAM" id="Phobius"/>
    </source>
</evidence>
<dbReference type="AlphaFoldDB" id="A0A3B1B075"/>
<keyword evidence="1" id="KW-1133">Transmembrane helix</keyword>
<dbReference type="Pfam" id="PF00990">
    <property type="entry name" value="GGDEF"/>
    <property type="match status" value="1"/>
</dbReference>
<feature type="domain" description="GGDEF" evidence="2">
    <location>
        <begin position="249"/>
        <end position="382"/>
    </location>
</feature>
<evidence type="ECO:0000259" key="2">
    <source>
        <dbReference type="PROSITE" id="PS50887"/>
    </source>
</evidence>
<dbReference type="EMBL" id="UOFY01000017">
    <property type="protein sequence ID" value="VAX07491.1"/>
    <property type="molecule type" value="Genomic_DNA"/>
</dbReference>
<keyword evidence="1" id="KW-0472">Membrane</keyword>
<dbReference type="InterPro" id="IPR029787">
    <property type="entry name" value="Nucleotide_cyclase"/>
</dbReference>
<feature type="transmembrane region" description="Helical" evidence="1">
    <location>
        <begin position="75"/>
        <end position="94"/>
    </location>
</feature>
<dbReference type="NCBIfam" id="TIGR00254">
    <property type="entry name" value="GGDEF"/>
    <property type="match status" value="1"/>
</dbReference>
<dbReference type="Gene3D" id="3.30.70.270">
    <property type="match status" value="1"/>
</dbReference>
<dbReference type="GO" id="GO:0043709">
    <property type="term" value="P:cell adhesion involved in single-species biofilm formation"/>
    <property type="evidence" value="ECO:0007669"/>
    <property type="project" value="TreeGrafter"/>
</dbReference>
<dbReference type="FunFam" id="3.30.70.270:FF:000001">
    <property type="entry name" value="Diguanylate cyclase domain protein"/>
    <property type="match status" value="1"/>
</dbReference>
<dbReference type="CDD" id="cd01949">
    <property type="entry name" value="GGDEF"/>
    <property type="match status" value="1"/>
</dbReference>
<dbReference type="PANTHER" id="PTHR45138:SF9">
    <property type="entry name" value="DIGUANYLATE CYCLASE DGCM-RELATED"/>
    <property type="match status" value="1"/>
</dbReference>
<evidence type="ECO:0000313" key="3">
    <source>
        <dbReference type="EMBL" id="VAX07491.1"/>
    </source>
</evidence>
<accession>A0A3B1B075</accession>
<dbReference type="InterPro" id="IPR050469">
    <property type="entry name" value="Diguanylate_Cyclase"/>
</dbReference>